<gene>
    <name evidence="1" type="ORF">AVEN_157327_1</name>
</gene>
<protein>
    <submittedName>
        <fullName evidence="1">Uncharacterized protein</fullName>
    </submittedName>
</protein>
<accession>A0A4Y2SH68</accession>
<dbReference type="AlphaFoldDB" id="A0A4Y2SH68"/>
<keyword evidence="2" id="KW-1185">Reference proteome</keyword>
<evidence type="ECO:0000313" key="1">
    <source>
        <dbReference type="EMBL" id="GBN87251.1"/>
    </source>
</evidence>
<organism evidence="1 2">
    <name type="scientific">Araneus ventricosus</name>
    <name type="common">Orbweaver spider</name>
    <name type="synonym">Epeira ventricosa</name>
    <dbReference type="NCBI Taxonomy" id="182803"/>
    <lineage>
        <taxon>Eukaryota</taxon>
        <taxon>Metazoa</taxon>
        <taxon>Ecdysozoa</taxon>
        <taxon>Arthropoda</taxon>
        <taxon>Chelicerata</taxon>
        <taxon>Arachnida</taxon>
        <taxon>Araneae</taxon>
        <taxon>Araneomorphae</taxon>
        <taxon>Entelegynae</taxon>
        <taxon>Araneoidea</taxon>
        <taxon>Araneidae</taxon>
        <taxon>Araneus</taxon>
    </lineage>
</organism>
<dbReference type="EMBL" id="BGPR01021714">
    <property type="protein sequence ID" value="GBN87251.1"/>
    <property type="molecule type" value="Genomic_DNA"/>
</dbReference>
<sequence length="103" mass="11310">MHICLIALNKSALAGNEAHLSGMLKMVSFSNNTHLHMGLHFPLHIVQHGSDTLAQASVIRFRSSCNVGGEVAYTRCVVYTTEKSPVFSGQVNVEAILRNHHTR</sequence>
<proteinExistence type="predicted"/>
<reference evidence="1 2" key="1">
    <citation type="journal article" date="2019" name="Sci. Rep.">
        <title>Orb-weaving spider Araneus ventricosus genome elucidates the spidroin gene catalogue.</title>
        <authorList>
            <person name="Kono N."/>
            <person name="Nakamura H."/>
            <person name="Ohtoshi R."/>
            <person name="Moran D.A.P."/>
            <person name="Shinohara A."/>
            <person name="Yoshida Y."/>
            <person name="Fujiwara M."/>
            <person name="Mori M."/>
            <person name="Tomita M."/>
            <person name="Arakawa K."/>
        </authorList>
    </citation>
    <scope>NUCLEOTIDE SEQUENCE [LARGE SCALE GENOMIC DNA]</scope>
</reference>
<comment type="caution">
    <text evidence="1">The sequence shown here is derived from an EMBL/GenBank/DDBJ whole genome shotgun (WGS) entry which is preliminary data.</text>
</comment>
<evidence type="ECO:0000313" key="2">
    <source>
        <dbReference type="Proteomes" id="UP000499080"/>
    </source>
</evidence>
<name>A0A4Y2SH68_ARAVE</name>
<dbReference type="Proteomes" id="UP000499080">
    <property type="component" value="Unassembled WGS sequence"/>
</dbReference>